<protein>
    <submittedName>
        <fullName evidence="3">Maleylpyruvate isomerase family mycothiol-dependent enzyme</fullName>
    </submittedName>
</protein>
<gene>
    <name evidence="3" type="ORF">GCM10009575_015940</name>
</gene>
<sequence length="279" mass="29391">MQHTEPIARTFDLRATGADFTRSCGAHYGRVMTDCTGADYVRDAAAVQAATDRLLAAVAALDEVSLARPSELPGWTRGHVLAHLARNADALVNLLTWARTGEETPMYPDAEARDADIRRDAARPLAVHLDDLRTSAARFDAAVAALPPERLPYEVTLRGGVREPAAGLPLRRLTEVELHHVDLGIGRTVADLPATFVESQLTVLTGTRFAGHPDIPPLRLVTGPGTADARHTGRPAAPGESPVTVTGSPAALLGWLTGRTDGAGLSCPDGPLPVLPALG</sequence>
<dbReference type="EMBL" id="BAAAID010000006">
    <property type="protein sequence ID" value="GAA0921688.1"/>
    <property type="molecule type" value="Genomic_DNA"/>
</dbReference>
<evidence type="ECO:0000313" key="4">
    <source>
        <dbReference type="Proteomes" id="UP001500418"/>
    </source>
</evidence>
<evidence type="ECO:0000259" key="2">
    <source>
        <dbReference type="Pfam" id="PF11716"/>
    </source>
</evidence>
<feature type="region of interest" description="Disordered" evidence="1">
    <location>
        <begin position="224"/>
        <end position="245"/>
    </location>
</feature>
<keyword evidence="4" id="KW-1185">Reference proteome</keyword>
<evidence type="ECO:0000256" key="1">
    <source>
        <dbReference type="SAM" id="MobiDB-lite"/>
    </source>
</evidence>
<dbReference type="InterPro" id="IPR024344">
    <property type="entry name" value="MDMPI_metal-binding"/>
</dbReference>
<organism evidence="3 4">
    <name type="scientific">Streptomyces rhizosphaericus</name>
    <dbReference type="NCBI Taxonomy" id="114699"/>
    <lineage>
        <taxon>Bacteria</taxon>
        <taxon>Bacillati</taxon>
        <taxon>Actinomycetota</taxon>
        <taxon>Actinomycetes</taxon>
        <taxon>Kitasatosporales</taxon>
        <taxon>Streptomycetaceae</taxon>
        <taxon>Streptomyces</taxon>
        <taxon>Streptomyces violaceusniger group</taxon>
    </lineage>
</organism>
<keyword evidence="3" id="KW-0413">Isomerase</keyword>
<dbReference type="GO" id="GO:0016853">
    <property type="term" value="F:isomerase activity"/>
    <property type="evidence" value="ECO:0007669"/>
    <property type="project" value="UniProtKB-KW"/>
</dbReference>
<accession>A0ABN1P2U1</accession>
<evidence type="ECO:0000313" key="3">
    <source>
        <dbReference type="EMBL" id="GAA0921688.1"/>
    </source>
</evidence>
<proteinExistence type="predicted"/>
<dbReference type="Proteomes" id="UP001500418">
    <property type="component" value="Unassembled WGS sequence"/>
</dbReference>
<comment type="caution">
    <text evidence="3">The sequence shown here is derived from an EMBL/GenBank/DDBJ whole genome shotgun (WGS) entry which is preliminary data.</text>
</comment>
<dbReference type="InterPro" id="IPR017517">
    <property type="entry name" value="Maleyloyr_isom"/>
</dbReference>
<dbReference type="NCBIfam" id="TIGR03083">
    <property type="entry name" value="maleylpyruvate isomerase family mycothiol-dependent enzyme"/>
    <property type="match status" value="1"/>
</dbReference>
<name>A0ABN1P2U1_9ACTN</name>
<dbReference type="Pfam" id="PF11716">
    <property type="entry name" value="MDMPI_N"/>
    <property type="match status" value="1"/>
</dbReference>
<reference evidence="3 4" key="1">
    <citation type="journal article" date="2019" name="Int. J. Syst. Evol. Microbiol.">
        <title>The Global Catalogue of Microorganisms (GCM) 10K type strain sequencing project: providing services to taxonomists for standard genome sequencing and annotation.</title>
        <authorList>
            <consortium name="The Broad Institute Genomics Platform"/>
            <consortium name="The Broad Institute Genome Sequencing Center for Infectious Disease"/>
            <person name="Wu L."/>
            <person name="Ma J."/>
        </authorList>
    </citation>
    <scope>NUCLEOTIDE SEQUENCE [LARGE SCALE GENOMIC DNA]</scope>
    <source>
        <strain evidence="3 4">JCM 11444</strain>
    </source>
</reference>
<feature type="domain" description="Mycothiol-dependent maleylpyruvate isomerase metal-binding" evidence="2">
    <location>
        <begin position="48"/>
        <end position="183"/>
    </location>
</feature>